<feature type="transmembrane region" description="Helical" evidence="7">
    <location>
        <begin position="121"/>
        <end position="146"/>
    </location>
</feature>
<evidence type="ECO:0000256" key="2">
    <source>
        <dbReference type="ARBA" id="ARBA00022448"/>
    </source>
</evidence>
<feature type="chain" id="PRO_5040507369" evidence="8">
    <location>
        <begin position="22"/>
        <end position="500"/>
    </location>
</feature>
<feature type="transmembrane region" description="Helical" evidence="7">
    <location>
        <begin position="64"/>
        <end position="83"/>
    </location>
</feature>
<dbReference type="Gene3D" id="1.20.1250.20">
    <property type="entry name" value="MFS general substrate transporter like domains"/>
    <property type="match status" value="1"/>
</dbReference>
<dbReference type="PANTHER" id="PTHR23501:SF177">
    <property type="entry name" value="MAJOR FACILITATOR SUPERFAMILY (MFS) PROFILE DOMAIN-CONTAINING PROTEIN-RELATED"/>
    <property type="match status" value="1"/>
</dbReference>
<dbReference type="PROSITE" id="PS50850">
    <property type="entry name" value="MFS"/>
    <property type="match status" value="1"/>
</dbReference>
<dbReference type="FunFam" id="1.20.1720.10:FF:000012">
    <property type="entry name" value="MFS toxin efflux pump (AflT)"/>
    <property type="match status" value="1"/>
</dbReference>
<evidence type="ECO:0000313" key="11">
    <source>
        <dbReference type="Proteomes" id="UP000777438"/>
    </source>
</evidence>
<evidence type="ECO:0000256" key="7">
    <source>
        <dbReference type="SAM" id="Phobius"/>
    </source>
</evidence>
<dbReference type="PRINTS" id="PR01036">
    <property type="entry name" value="TCRTETB"/>
</dbReference>
<feature type="transmembrane region" description="Helical" evidence="7">
    <location>
        <begin position="329"/>
        <end position="348"/>
    </location>
</feature>
<feature type="signal peptide" evidence="8">
    <location>
        <begin position="1"/>
        <end position="21"/>
    </location>
</feature>
<keyword evidence="4 7" id="KW-1133">Transmembrane helix</keyword>
<gene>
    <name evidence="10" type="ORF">B0T10DRAFT_527421</name>
</gene>
<keyword evidence="8" id="KW-0732">Signal</keyword>
<dbReference type="InterPro" id="IPR011701">
    <property type="entry name" value="MFS"/>
</dbReference>
<feature type="domain" description="Major facilitator superfamily (MFS) profile" evidence="9">
    <location>
        <begin position="1"/>
        <end position="488"/>
    </location>
</feature>
<evidence type="ECO:0000256" key="3">
    <source>
        <dbReference type="ARBA" id="ARBA00022692"/>
    </source>
</evidence>
<feature type="transmembrane region" description="Helical" evidence="7">
    <location>
        <begin position="226"/>
        <end position="243"/>
    </location>
</feature>
<dbReference type="OrthoDB" id="10021397at2759"/>
<evidence type="ECO:0000256" key="1">
    <source>
        <dbReference type="ARBA" id="ARBA00004141"/>
    </source>
</evidence>
<protein>
    <submittedName>
        <fullName evidence="10">Major facilitator superfamily domain-containing protein</fullName>
    </submittedName>
</protein>
<dbReference type="GO" id="GO:0022857">
    <property type="term" value="F:transmembrane transporter activity"/>
    <property type="evidence" value="ECO:0007669"/>
    <property type="project" value="InterPro"/>
</dbReference>
<dbReference type="AlphaFoldDB" id="A0A9P9ATV4"/>
<dbReference type="CDD" id="cd17502">
    <property type="entry name" value="MFS_Azr1_MDR_like"/>
    <property type="match status" value="1"/>
</dbReference>
<dbReference type="PANTHER" id="PTHR23501">
    <property type="entry name" value="MAJOR FACILITATOR SUPERFAMILY"/>
    <property type="match status" value="1"/>
</dbReference>
<keyword evidence="5 7" id="KW-0472">Membrane</keyword>
<dbReference type="EMBL" id="JAGPYM010000005">
    <property type="protein sequence ID" value="KAH6894708.1"/>
    <property type="molecule type" value="Genomic_DNA"/>
</dbReference>
<keyword evidence="2" id="KW-0813">Transport</keyword>
<proteinExistence type="predicted"/>
<dbReference type="GO" id="GO:0005886">
    <property type="term" value="C:plasma membrane"/>
    <property type="evidence" value="ECO:0007669"/>
    <property type="project" value="TreeGrafter"/>
</dbReference>
<accession>A0A9P9ATV4</accession>
<keyword evidence="11" id="KW-1185">Reference proteome</keyword>
<reference evidence="10 11" key="1">
    <citation type="journal article" date="2021" name="Nat. Commun.">
        <title>Genetic determinants of endophytism in the Arabidopsis root mycobiome.</title>
        <authorList>
            <person name="Mesny F."/>
            <person name="Miyauchi S."/>
            <person name="Thiergart T."/>
            <person name="Pickel B."/>
            <person name="Atanasova L."/>
            <person name="Karlsson M."/>
            <person name="Huettel B."/>
            <person name="Barry K.W."/>
            <person name="Haridas S."/>
            <person name="Chen C."/>
            <person name="Bauer D."/>
            <person name="Andreopoulos W."/>
            <person name="Pangilinan J."/>
            <person name="LaButti K."/>
            <person name="Riley R."/>
            <person name="Lipzen A."/>
            <person name="Clum A."/>
            <person name="Drula E."/>
            <person name="Henrissat B."/>
            <person name="Kohler A."/>
            <person name="Grigoriev I.V."/>
            <person name="Martin F.M."/>
            <person name="Hacquard S."/>
        </authorList>
    </citation>
    <scope>NUCLEOTIDE SEQUENCE [LARGE SCALE GENOMIC DNA]</scope>
    <source>
        <strain evidence="10 11">MPI-CAGE-CH-0241</strain>
    </source>
</reference>
<keyword evidence="3 7" id="KW-0812">Transmembrane</keyword>
<dbReference type="InterPro" id="IPR036259">
    <property type="entry name" value="MFS_trans_sf"/>
</dbReference>
<name>A0A9P9ATV4_9HYPO</name>
<feature type="transmembrane region" description="Helical" evidence="7">
    <location>
        <begin position="95"/>
        <end position="115"/>
    </location>
</feature>
<dbReference type="InterPro" id="IPR020846">
    <property type="entry name" value="MFS_dom"/>
</dbReference>
<comment type="subcellular location">
    <subcellularLocation>
        <location evidence="1">Membrane</location>
        <topology evidence="1">Multi-pass membrane protein</topology>
    </subcellularLocation>
</comment>
<feature type="transmembrane region" description="Helical" evidence="7">
    <location>
        <begin position="153"/>
        <end position="175"/>
    </location>
</feature>
<dbReference type="FunFam" id="1.20.1250.20:FF:000196">
    <property type="entry name" value="MFS toxin efflux pump (AflT)"/>
    <property type="match status" value="1"/>
</dbReference>
<feature type="transmembrane region" description="Helical" evidence="7">
    <location>
        <begin position="458"/>
        <end position="482"/>
    </location>
</feature>
<feature type="transmembrane region" description="Helical" evidence="7">
    <location>
        <begin position="195"/>
        <end position="214"/>
    </location>
</feature>
<evidence type="ECO:0000256" key="8">
    <source>
        <dbReference type="SAM" id="SignalP"/>
    </source>
</evidence>
<evidence type="ECO:0000259" key="9">
    <source>
        <dbReference type="PROSITE" id="PS50850"/>
    </source>
</evidence>
<evidence type="ECO:0000313" key="10">
    <source>
        <dbReference type="EMBL" id="KAH6894708.1"/>
    </source>
</evidence>
<feature type="transmembrane region" description="Helical" evidence="7">
    <location>
        <begin position="304"/>
        <end position="323"/>
    </location>
</feature>
<dbReference type="SUPFAM" id="SSF103473">
    <property type="entry name" value="MFS general substrate transporter"/>
    <property type="match status" value="1"/>
</dbReference>
<comment type="caution">
    <text evidence="10">The sequence shown here is derived from an EMBL/GenBank/DDBJ whole genome shotgun (WGS) entry which is preliminary data.</text>
</comment>
<dbReference type="Pfam" id="PF07690">
    <property type="entry name" value="MFS_1"/>
    <property type="match status" value="1"/>
</dbReference>
<evidence type="ECO:0000256" key="4">
    <source>
        <dbReference type="ARBA" id="ARBA00022989"/>
    </source>
</evidence>
<organism evidence="10 11">
    <name type="scientific">Thelonectria olida</name>
    <dbReference type="NCBI Taxonomy" id="1576542"/>
    <lineage>
        <taxon>Eukaryota</taxon>
        <taxon>Fungi</taxon>
        <taxon>Dikarya</taxon>
        <taxon>Ascomycota</taxon>
        <taxon>Pezizomycotina</taxon>
        <taxon>Sordariomycetes</taxon>
        <taxon>Hypocreomycetidae</taxon>
        <taxon>Hypocreales</taxon>
        <taxon>Nectriaceae</taxon>
        <taxon>Thelonectria</taxon>
    </lineage>
</organism>
<evidence type="ECO:0000256" key="6">
    <source>
        <dbReference type="ARBA" id="ARBA00023180"/>
    </source>
</evidence>
<feature type="transmembrane region" description="Helical" evidence="7">
    <location>
        <begin position="263"/>
        <end position="284"/>
    </location>
</feature>
<dbReference type="Proteomes" id="UP000777438">
    <property type="component" value="Unassembled WGS sequence"/>
</dbReference>
<feature type="transmembrane region" description="Helical" evidence="7">
    <location>
        <begin position="360"/>
        <end position="379"/>
    </location>
</feature>
<keyword evidence="6" id="KW-0325">Glycoprotein</keyword>
<sequence length="500" mass="53015">MLALALSIFLASLDMTIVATAIPKITDEFKGLDKVGWYSTAFFMTNGGFQSSWGKAYKYFPLKLTFLMSVFVFELGSLICAVAHNSTSLIIGRAINGLGAAGIGTGAYTIIAFVAEPHRRASFTGVIGVSYGVASVIGPLIGGVFADKVTWRWCFYINLPIGGVAAAIIMLFFHTPANARPVAATWREKLLQLDLMGAFLLVGAIVAYLLALQYGGQTKPWSGKTVVGLLVGFVAIGAAFGIWEWHLDERAMVVPRLMKERAIAVSSLFIFFFGGSYYLTIYYLPLYFQSVDNSSAIMSGVKNLPLIIAVTIAMIASGIFISATGHAALVQVCSSAVACIAAGLLYTLEVNSNAGKWIGYQILGGVGWGAALQVSIIIAQGSAAPEDISSTTAIILLFQCLGGTMFNSAAQAAFVNSMIRTLPNNAPGVDGQKVVQTGATEIRHVFSPEEIPGIVESYMAGIKVALAVALAACCVSFLVSLFNERKRLGKEQVKDADAVA</sequence>
<evidence type="ECO:0000256" key="5">
    <source>
        <dbReference type="ARBA" id="ARBA00023136"/>
    </source>
</evidence>